<comment type="caution">
    <text evidence="3">The sequence shown here is derived from an EMBL/GenBank/DDBJ whole genome shotgun (WGS) entry which is preliminary data.</text>
</comment>
<accession>X6PAY9</accession>
<dbReference type="AlphaFoldDB" id="X6PAY9"/>
<protein>
    <submittedName>
        <fullName evidence="3">Uncharacterized protein</fullName>
    </submittedName>
</protein>
<evidence type="ECO:0000313" key="4">
    <source>
        <dbReference type="Proteomes" id="UP000023152"/>
    </source>
</evidence>
<feature type="non-terminal residue" evidence="3">
    <location>
        <position position="172"/>
    </location>
</feature>
<evidence type="ECO:0000313" key="3">
    <source>
        <dbReference type="EMBL" id="ETO35316.1"/>
    </source>
</evidence>
<gene>
    <name evidence="3" type="ORF">RFI_01747</name>
</gene>
<sequence length="172" mass="19934">MGFNFCFLCSVPFSLALADFDLFFSKNLNMEEREKKYPFDLFFKNINYGRTYDMLFSQNLFQILKKKKKGYFIIKFPSNIIKMTHSFSYLDVDLDWSQYVGYDSIDNVGLREVGRHGRGMEDENSGVRGRGEEAEAEAEEEEEENIRANPELITAEGMEMAQLPTAFSDSQC</sequence>
<dbReference type="Proteomes" id="UP000023152">
    <property type="component" value="Unassembled WGS sequence"/>
</dbReference>
<proteinExistence type="predicted"/>
<reference evidence="3 4" key="1">
    <citation type="journal article" date="2013" name="Curr. Biol.">
        <title>The Genome of the Foraminiferan Reticulomyxa filosa.</title>
        <authorList>
            <person name="Glockner G."/>
            <person name="Hulsmann N."/>
            <person name="Schleicher M."/>
            <person name="Noegel A.A."/>
            <person name="Eichinger L."/>
            <person name="Gallinger C."/>
            <person name="Pawlowski J."/>
            <person name="Sierra R."/>
            <person name="Euteneuer U."/>
            <person name="Pillet L."/>
            <person name="Moustafa A."/>
            <person name="Platzer M."/>
            <person name="Groth M."/>
            <person name="Szafranski K."/>
            <person name="Schliwa M."/>
        </authorList>
    </citation>
    <scope>NUCLEOTIDE SEQUENCE [LARGE SCALE GENOMIC DNA]</scope>
</reference>
<evidence type="ECO:0000256" key="2">
    <source>
        <dbReference type="SAM" id="SignalP"/>
    </source>
</evidence>
<feature type="region of interest" description="Disordered" evidence="1">
    <location>
        <begin position="116"/>
        <end position="148"/>
    </location>
</feature>
<feature type="chain" id="PRO_5004976539" evidence="2">
    <location>
        <begin position="19"/>
        <end position="172"/>
    </location>
</feature>
<feature type="compositionally biased region" description="Acidic residues" evidence="1">
    <location>
        <begin position="134"/>
        <end position="144"/>
    </location>
</feature>
<name>X6PAY9_RETFI</name>
<keyword evidence="4" id="KW-1185">Reference proteome</keyword>
<dbReference type="EMBL" id="ASPP01001734">
    <property type="protein sequence ID" value="ETO35316.1"/>
    <property type="molecule type" value="Genomic_DNA"/>
</dbReference>
<organism evidence="3 4">
    <name type="scientific">Reticulomyxa filosa</name>
    <dbReference type="NCBI Taxonomy" id="46433"/>
    <lineage>
        <taxon>Eukaryota</taxon>
        <taxon>Sar</taxon>
        <taxon>Rhizaria</taxon>
        <taxon>Retaria</taxon>
        <taxon>Foraminifera</taxon>
        <taxon>Monothalamids</taxon>
        <taxon>Reticulomyxidae</taxon>
        <taxon>Reticulomyxa</taxon>
    </lineage>
</organism>
<feature type="signal peptide" evidence="2">
    <location>
        <begin position="1"/>
        <end position="18"/>
    </location>
</feature>
<evidence type="ECO:0000256" key="1">
    <source>
        <dbReference type="SAM" id="MobiDB-lite"/>
    </source>
</evidence>
<keyword evidence="2" id="KW-0732">Signal</keyword>